<evidence type="ECO:0000259" key="6">
    <source>
        <dbReference type="PROSITE" id="PS51285"/>
    </source>
</evidence>
<dbReference type="InterPro" id="IPR000961">
    <property type="entry name" value="AGC-kinase_C"/>
</dbReference>
<protein>
    <recommendedName>
        <fullName evidence="6">AGC-kinase C-terminal domain-containing protein</fullName>
    </recommendedName>
</protein>
<sequence length="52" mass="6096">QKDRNDTSNFDPIFTKEPLKNTPTDKLLLMNLDQDEYFAGFSFVNPRFIVDV</sequence>
<proteinExistence type="predicted"/>
<dbReference type="GO" id="GO:0005524">
    <property type="term" value="F:ATP binding"/>
    <property type="evidence" value="ECO:0007669"/>
    <property type="project" value="UniProtKB-KW"/>
</dbReference>
<dbReference type="EMBL" id="AMQM01006878">
    <property type="status" value="NOT_ANNOTATED_CDS"/>
    <property type="molecule type" value="Genomic_DNA"/>
</dbReference>
<evidence type="ECO:0000313" key="9">
    <source>
        <dbReference type="Proteomes" id="UP000015101"/>
    </source>
</evidence>
<keyword evidence="1" id="KW-0723">Serine/threonine-protein kinase</keyword>
<evidence type="ECO:0000256" key="4">
    <source>
        <dbReference type="ARBA" id="ARBA00022777"/>
    </source>
</evidence>
<evidence type="ECO:0000256" key="3">
    <source>
        <dbReference type="ARBA" id="ARBA00022741"/>
    </source>
</evidence>
<dbReference type="PROSITE" id="PS51285">
    <property type="entry name" value="AGC_KINASE_CTER"/>
    <property type="match status" value="1"/>
</dbReference>
<evidence type="ECO:0000313" key="7">
    <source>
        <dbReference type="EMBL" id="ESN95428.1"/>
    </source>
</evidence>
<feature type="domain" description="AGC-kinase C-terminal" evidence="6">
    <location>
        <begin position="1"/>
        <end position="52"/>
    </location>
</feature>
<dbReference type="GeneID" id="20216682"/>
<reference evidence="8" key="3">
    <citation type="submission" date="2015-06" db="UniProtKB">
        <authorList>
            <consortium name="EnsemblMetazoa"/>
        </authorList>
    </citation>
    <scope>IDENTIFICATION</scope>
</reference>
<dbReference type="OrthoDB" id="63267at2759"/>
<keyword evidence="2" id="KW-0808">Transferase</keyword>
<dbReference type="Gene3D" id="3.30.200.20">
    <property type="entry name" value="Phosphorylase Kinase, domain 1"/>
    <property type="match status" value="1"/>
</dbReference>
<gene>
    <name evidence="8" type="primary">20216682</name>
    <name evidence="7" type="ORF">HELRODRAFT_86867</name>
</gene>
<keyword evidence="4" id="KW-0418">Kinase</keyword>
<dbReference type="KEGG" id="hro:HELRODRAFT_86867"/>
<reference evidence="7 9" key="2">
    <citation type="journal article" date="2013" name="Nature">
        <title>Insights into bilaterian evolution from three spiralian genomes.</title>
        <authorList>
            <person name="Simakov O."/>
            <person name="Marletaz F."/>
            <person name="Cho S.J."/>
            <person name="Edsinger-Gonzales E."/>
            <person name="Havlak P."/>
            <person name="Hellsten U."/>
            <person name="Kuo D.H."/>
            <person name="Larsson T."/>
            <person name="Lv J."/>
            <person name="Arendt D."/>
            <person name="Savage R."/>
            <person name="Osoegawa K."/>
            <person name="de Jong P."/>
            <person name="Grimwood J."/>
            <person name="Chapman J.A."/>
            <person name="Shapiro H."/>
            <person name="Aerts A."/>
            <person name="Otillar R.P."/>
            <person name="Terry A.Y."/>
            <person name="Boore J.L."/>
            <person name="Grigoriev I.V."/>
            <person name="Lindberg D.R."/>
            <person name="Seaver E.C."/>
            <person name="Weisblat D.A."/>
            <person name="Putnam N.H."/>
            <person name="Rokhsar D.S."/>
        </authorList>
    </citation>
    <scope>NUCLEOTIDE SEQUENCE</scope>
</reference>
<evidence type="ECO:0000256" key="2">
    <source>
        <dbReference type="ARBA" id="ARBA00022679"/>
    </source>
</evidence>
<keyword evidence="9" id="KW-1185">Reference proteome</keyword>
<dbReference type="AlphaFoldDB" id="T1G6I5"/>
<name>T1G6I5_HELRO</name>
<dbReference type="RefSeq" id="XP_009026481.1">
    <property type="nucleotide sequence ID" value="XM_009028233.1"/>
</dbReference>
<dbReference type="HOGENOM" id="CLU_205592_0_0_1"/>
<organism evidence="8 9">
    <name type="scientific">Helobdella robusta</name>
    <name type="common">Californian leech</name>
    <dbReference type="NCBI Taxonomy" id="6412"/>
    <lineage>
        <taxon>Eukaryota</taxon>
        <taxon>Metazoa</taxon>
        <taxon>Spiralia</taxon>
        <taxon>Lophotrochozoa</taxon>
        <taxon>Annelida</taxon>
        <taxon>Clitellata</taxon>
        <taxon>Hirudinea</taxon>
        <taxon>Rhynchobdellida</taxon>
        <taxon>Glossiphoniidae</taxon>
        <taxon>Helobdella</taxon>
    </lineage>
</organism>
<dbReference type="CTD" id="20216682"/>
<dbReference type="InParanoid" id="T1G6I5"/>
<dbReference type="EnsemblMetazoa" id="HelroT86867">
    <property type="protein sequence ID" value="HelroP86867"/>
    <property type="gene ID" value="HelroG86867"/>
</dbReference>
<dbReference type="Pfam" id="PF00433">
    <property type="entry name" value="Pkinase_C"/>
    <property type="match status" value="1"/>
</dbReference>
<evidence type="ECO:0000313" key="8">
    <source>
        <dbReference type="EnsemblMetazoa" id="HelroP86867"/>
    </source>
</evidence>
<dbReference type="STRING" id="6412.T1G6I5"/>
<evidence type="ECO:0000256" key="5">
    <source>
        <dbReference type="ARBA" id="ARBA00022840"/>
    </source>
</evidence>
<keyword evidence="3" id="KW-0547">Nucleotide-binding</keyword>
<dbReference type="OMA" id="FMIACTR"/>
<reference evidence="9" key="1">
    <citation type="submission" date="2012-12" db="EMBL/GenBank/DDBJ databases">
        <authorList>
            <person name="Hellsten U."/>
            <person name="Grimwood J."/>
            <person name="Chapman J.A."/>
            <person name="Shapiro H."/>
            <person name="Aerts A."/>
            <person name="Otillar R.P."/>
            <person name="Terry A.Y."/>
            <person name="Boore J.L."/>
            <person name="Simakov O."/>
            <person name="Marletaz F."/>
            <person name="Cho S.-J."/>
            <person name="Edsinger-Gonzales E."/>
            <person name="Havlak P."/>
            <person name="Kuo D.-H."/>
            <person name="Larsson T."/>
            <person name="Lv J."/>
            <person name="Arendt D."/>
            <person name="Savage R."/>
            <person name="Osoegawa K."/>
            <person name="de Jong P."/>
            <person name="Lindberg D.R."/>
            <person name="Seaver E.C."/>
            <person name="Weisblat D.A."/>
            <person name="Putnam N.H."/>
            <person name="Grigoriev I.V."/>
            <person name="Rokhsar D.S."/>
        </authorList>
    </citation>
    <scope>NUCLEOTIDE SEQUENCE</scope>
</reference>
<dbReference type="Proteomes" id="UP000015101">
    <property type="component" value="Unassembled WGS sequence"/>
</dbReference>
<dbReference type="EMBL" id="KB097528">
    <property type="protein sequence ID" value="ESN95428.1"/>
    <property type="molecule type" value="Genomic_DNA"/>
</dbReference>
<evidence type="ECO:0000256" key="1">
    <source>
        <dbReference type="ARBA" id="ARBA00022527"/>
    </source>
</evidence>
<dbReference type="GO" id="GO:0004674">
    <property type="term" value="F:protein serine/threonine kinase activity"/>
    <property type="evidence" value="ECO:0007669"/>
    <property type="project" value="UniProtKB-KW"/>
</dbReference>
<accession>T1G6I5</accession>
<dbReference type="InterPro" id="IPR017892">
    <property type="entry name" value="Pkinase_C"/>
</dbReference>
<keyword evidence="5" id="KW-0067">ATP-binding</keyword>